<keyword evidence="1" id="KW-1133">Transmembrane helix</keyword>
<sequence>MKIKKKFEIFSEIYENFFLAKKREKIIFSLKFSAFIQKEFGDLITSISFDQKVKNKKFDDVVIVIVVVVNIAVTQSCLCRYSLK</sequence>
<protein>
    <submittedName>
        <fullName evidence="2">Uncharacterized protein</fullName>
    </submittedName>
</protein>
<dbReference type="EMBL" id="REGN01003551">
    <property type="protein sequence ID" value="RNA22015.1"/>
    <property type="molecule type" value="Genomic_DNA"/>
</dbReference>
<reference evidence="2 3" key="1">
    <citation type="journal article" date="2018" name="Sci. Rep.">
        <title>Genomic signatures of local adaptation to the degree of environmental predictability in rotifers.</title>
        <authorList>
            <person name="Franch-Gras L."/>
            <person name="Hahn C."/>
            <person name="Garcia-Roger E.M."/>
            <person name="Carmona M.J."/>
            <person name="Serra M."/>
            <person name="Gomez A."/>
        </authorList>
    </citation>
    <scope>NUCLEOTIDE SEQUENCE [LARGE SCALE GENOMIC DNA]</scope>
    <source>
        <strain evidence="2">HYR1</strain>
    </source>
</reference>
<evidence type="ECO:0000313" key="3">
    <source>
        <dbReference type="Proteomes" id="UP000276133"/>
    </source>
</evidence>
<evidence type="ECO:0000256" key="1">
    <source>
        <dbReference type="SAM" id="Phobius"/>
    </source>
</evidence>
<organism evidence="2 3">
    <name type="scientific">Brachionus plicatilis</name>
    <name type="common">Marine rotifer</name>
    <name type="synonym">Brachionus muelleri</name>
    <dbReference type="NCBI Taxonomy" id="10195"/>
    <lineage>
        <taxon>Eukaryota</taxon>
        <taxon>Metazoa</taxon>
        <taxon>Spiralia</taxon>
        <taxon>Gnathifera</taxon>
        <taxon>Rotifera</taxon>
        <taxon>Eurotatoria</taxon>
        <taxon>Monogononta</taxon>
        <taxon>Pseudotrocha</taxon>
        <taxon>Ploima</taxon>
        <taxon>Brachionidae</taxon>
        <taxon>Brachionus</taxon>
    </lineage>
</organism>
<accession>A0A3M7RFJ7</accession>
<keyword evidence="3" id="KW-1185">Reference proteome</keyword>
<feature type="transmembrane region" description="Helical" evidence="1">
    <location>
        <begin position="61"/>
        <end position="83"/>
    </location>
</feature>
<keyword evidence="1" id="KW-0472">Membrane</keyword>
<keyword evidence="1" id="KW-0812">Transmembrane</keyword>
<name>A0A3M7RFJ7_BRAPC</name>
<comment type="caution">
    <text evidence="2">The sequence shown here is derived from an EMBL/GenBank/DDBJ whole genome shotgun (WGS) entry which is preliminary data.</text>
</comment>
<dbReference type="AlphaFoldDB" id="A0A3M7RFJ7"/>
<proteinExistence type="predicted"/>
<dbReference type="Proteomes" id="UP000276133">
    <property type="component" value="Unassembled WGS sequence"/>
</dbReference>
<gene>
    <name evidence="2" type="ORF">BpHYR1_046542</name>
</gene>
<evidence type="ECO:0000313" key="2">
    <source>
        <dbReference type="EMBL" id="RNA22015.1"/>
    </source>
</evidence>